<evidence type="ECO:0000313" key="1">
    <source>
        <dbReference type="EMBL" id="MFD1425491.1"/>
    </source>
</evidence>
<organism evidence="1 2">
    <name type="scientific">Kroppenstedtia sanguinis</name>
    <dbReference type="NCBI Taxonomy" id="1380684"/>
    <lineage>
        <taxon>Bacteria</taxon>
        <taxon>Bacillati</taxon>
        <taxon>Bacillota</taxon>
        <taxon>Bacilli</taxon>
        <taxon>Bacillales</taxon>
        <taxon>Thermoactinomycetaceae</taxon>
        <taxon>Kroppenstedtia</taxon>
    </lineage>
</organism>
<gene>
    <name evidence="1" type="ORF">ACFQ4Y_00900</name>
</gene>
<name>A0ABW4C7M9_9BACL</name>
<dbReference type="RefSeq" id="WP_380162275.1">
    <property type="nucleotide sequence ID" value="NZ_JBHTNU010000001.1"/>
</dbReference>
<sequence length="51" mass="5971">MDFEQIRVTNALAEKENIDHDVADELIEMYFAQGLTLAHVIHQHNLDMENF</sequence>
<evidence type="ECO:0000313" key="2">
    <source>
        <dbReference type="Proteomes" id="UP001597282"/>
    </source>
</evidence>
<dbReference type="Proteomes" id="UP001597282">
    <property type="component" value="Unassembled WGS sequence"/>
</dbReference>
<accession>A0ABW4C7M9</accession>
<comment type="caution">
    <text evidence="1">The sequence shown here is derived from an EMBL/GenBank/DDBJ whole genome shotgun (WGS) entry which is preliminary data.</text>
</comment>
<protein>
    <submittedName>
        <fullName evidence="1">Uncharacterized protein</fullName>
    </submittedName>
</protein>
<proteinExistence type="predicted"/>
<reference evidence="2" key="1">
    <citation type="journal article" date="2019" name="Int. J. Syst. Evol. Microbiol.">
        <title>The Global Catalogue of Microorganisms (GCM) 10K type strain sequencing project: providing services to taxonomists for standard genome sequencing and annotation.</title>
        <authorList>
            <consortium name="The Broad Institute Genomics Platform"/>
            <consortium name="The Broad Institute Genome Sequencing Center for Infectious Disease"/>
            <person name="Wu L."/>
            <person name="Ma J."/>
        </authorList>
    </citation>
    <scope>NUCLEOTIDE SEQUENCE [LARGE SCALE GENOMIC DNA]</scope>
    <source>
        <strain evidence="2">S1</strain>
    </source>
</reference>
<keyword evidence="2" id="KW-1185">Reference proteome</keyword>
<dbReference type="EMBL" id="JBHTNU010000001">
    <property type="protein sequence ID" value="MFD1425491.1"/>
    <property type="molecule type" value="Genomic_DNA"/>
</dbReference>